<proteinExistence type="predicted"/>
<sequence>MTRGSRSSLRFSVQIRADPLHGASHSDGTKTCVYGKIELDTWRESKTGSLVTAADRGRRGRPSPVN</sequence>
<dbReference type="Proteomes" id="UP000299102">
    <property type="component" value="Unassembled WGS sequence"/>
</dbReference>
<dbReference type="EMBL" id="BGZK01000002">
    <property type="protein sequence ID" value="GBO99171.1"/>
    <property type="molecule type" value="Genomic_DNA"/>
</dbReference>
<accession>A0A4C1SAM8</accession>
<organism evidence="2 3">
    <name type="scientific">Eumeta variegata</name>
    <name type="common">Bagworm moth</name>
    <name type="synonym">Eumeta japonica</name>
    <dbReference type="NCBI Taxonomy" id="151549"/>
    <lineage>
        <taxon>Eukaryota</taxon>
        <taxon>Metazoa</taxon>
        <taxon>Ecdysozoa</taxon>
        <taxon>Arthropoda</taxon>
        <taxon>Hexapoda</taxon>
        <taxon>Insecta</taxon>
        <taxon>Pterygota</taxon>
        <taxon>Neoptera</taxon>
        <taxon>Endopterygota</taxon>
        <taxon>Lepidoptera</taxon>
        <taxon>Glossata</taxon>
        <taxon>Ditrysia</taxon>
        <taxon>Tineoidea</taxon>
        <taxon>Psychidae</taxon>
        <taxon>Oiketicinae</taxon>
        <taxon>Eumeta</taxon>
    </lineage>
</organism>
<evidence type="ECO:0000256" key="1">
    <source>
        <dbReference type="SAM" id="MobiDB-lite"/>
    </source>
</evidence>
<gene>
    <name evidence="2" type="ORF">EVAR_478_1</name>
</gene>
<dbReference type="AlphaFoldDB" id="A0A4C1SAM8"/>
<evidence type="ECO:0000313" key="3">
    <source>
        <dbReference type="Proteomes" id="UP000299102"/>
    </source>
</evidence>
<reference evidence="2 3" key="1">
    <citation type="journal article" date="2019" name="Commun. Biol.">
        <title>The bagworm genome reveals a unique fibroin gene that provides high tensile strength.</title>
        <authorList>
            <person name="Kono N."/>
            <person name="Nakamura H."/>
            <person name="Ohtoshi R."/>
            <person name="Tomita M."/>
            <person name="Numata K."/>
            <person name="Arakawa K."/>
        </authorList>
    </citation>
    <scope>NUCLEOTIDE SEQUENCE [LARGE SCALE GENOMIC DNA]</scope>
</reference>
<feature type="region of interest" description="Disordered" evidence="1">
    <location>
        <begin position="45"/>
        <end position="66"/>
    </location>
</feature>
<comment type="caution">
    <text evidence="2">The sequence shown here is derived from an EMBL/GenBank/DDBJ whole genome shotgun (WGS) entry which is preliminary data.</text>
</comment>
<name>A0A4C1SAM8_EUMVA</name>
<evidence type="ECO:0000313" key="2">
    <source>
        <dbReference type="EMBL" id="GBO99171.1"/>
    </source>
</evidence>
<keyword evidence="3" id="KW-1185">Reference proteome</keyword>
<protein>
    <submittedName>
        <fullName evidence="2">Uncharacterized protein</fullName>
    </submittedName>
</protein>